<protein>
    <submittedName>
        <fullName evidence="1">TIGR03089 family protein</fullName>
    </submittedName>
</protein>
<dbReference type="EMBL" id="CP039291">
    <property type="protein sequence ID" value="QCB95226.1"/>
    <property type="molecule type" value="Genomic_DNA"/>
</dbReference>
<dbReference type="NCBIfam" id="TIGR03089">
    <property type="entry name" value="TIGR03089 family protein"/>
    <property type="match status" value="1"/>
</dbReference>
<dbReference type="SUPFAM" id="SSF56801">
    <property type="entry name" value="Acetyl-CoA synthetase-like"/>
    <property type="match status" value="1"/>
</dbReference>
<accession>A0A4P7SPJ7</accession>
<dbReference type="AlphaFoldDB" id="A0A4P7SPJ7"/>
<evidence type="ECO:0000313" key="2">
    <source>
        <dbReference type="Proteomes" id="UP000296469"/>
    </source>
</evidence>
<organism evidence="1 2">
    <name type="scientific">Cellulomonas shaoxiangyii</name>
    <dbReference type="NCBI Taxonomy" id="2566013"/>
    <lineage>
        <taxon>Bacteria</taxon>
        <taxon>Bacillati</taxon>
        <taxon>Actinomycetota</taxon>
        <taxon>Actinomycetes</taxon>
        <taxon>Micrococcales</taxon>
        <taxon>Cellulomonadaceae</taxon>
        <taxon>Cellulomonas</taxon>
    </lineage>
</organism>
<evidence type="ECO:0000313" key="1">
    <source>
        <dbReference type="EMBL" id="QCB95226.1"/>
    </source>
</evidence>
<proteinExistence type="predicted"/>
<keyword evidence="2" id="KW-1185">Reference proteome</keyword>
<name>A0A4P7SPJ7_9CELL</name>
<dbReference type="OrthoDB" id="3396763at2"/>
<reference evidence="1 2" key="1">
    <citation type="submission" date="2019-04" db="EMBL/GenBank/DDBJ databases">
        <title>Isolation and identification of Cellulomonas shaoxiangyii sp. Nov. isolated from feces of the Tibetan antelopes (Pantholops hodgsonii) in the Qinghai-Tibet plateau of China.</title>
        <authorList>
            <person name="Tian Z."/>
        </authorList>
    </citation>
    <scope>NUCLEOTIDE SEQUENCE [LARGE SCALE GENOMIC DNA]</scope>
    <source>
        <strain evidence="1 2">Z28</strain>
    </source>
</reference>
<gene>
    <name evidence="1" type="ORF">E5225_05865</name>
</gene>
<dbReference type="Proteomes" id="UP000296469">
    <property type="component" value="Chromosome"/>
</dbReference>
<sequence length="248" mass="26010">MLPQLLDGLARDPGRPRVTWYGDGERVELSGTVLLNWVTKTTNLLVEELDAAPGTRVLLDLPAYWRTLTWAPAVWRCGATVVLPGDDGGSVDARPVDVVVTDRPDAHDPRSPLVAVAPAALARSWPGALPAGALDAASSVMTYADALGWVPPTDVDAPALVTATGATAHAELVAAALAQHTWAPTRPRVALDVPRAASRAAALEATLTTALAAWARDGSLVLLDAAAHDPAERERAVRGERVDVDTAR</sequence>
<dbReference type="KEGG" id="celz:E5225_05865"/>
<dbReference type="InterPro" id="IPR017523">
    <property type="entry name" value="Rv3268"/>
</dbReference>